<dbReference type="Pfam" id="PF06541">
    <property type="entry name" value="ABC_trans_CmpB"/>
    <property type="match status" value="1"/>
</dbReference>
<evidence type="ECO:0000313" key="2">
    <source>
        <dbReference type="EMBL" id="MSS58314.1"/>
    </source>
</evidence>
<dbReference type="RefSeq" id="WP_154504031.1">
    <property type="nucleotide sequence ID" value="NZ_VUMN01000009.1"/>
</dbReference>
<reference evidence="2 3" key="1">
    <citation type="submission" date="2019-08" db="EMBL/GenBank/DDBJ databases">
        <title>In-depth cultivation of the pig gut microbiome towards novel bacterial diversity and tailored functional studies.</title>
        <authorList>
            <person name="Wylensek D."/>
            <person name="Hitch T.C.A."/>
            <person name="Clavel T."/>
        </authorList>
    </citation>
    <scope>NUCLEOTIDE SEQUENCE [LARGE SCALE GENOMIC DNA]</scope>
    <source>
        <strain evidence="2 3">Oil+RF-744-GAM-WT-6</strain>
    </source>
</reference>
<proteinExistence type="predicted"/>
<feature type="transmembrane region" description="Helical" evidence="1">
    <location>
        <begin position="70"/>
        <end position="92"/>
    </location>
</feature>
<comment type="caution">
    <text evidence="2">The sequence shown here is derived from an EMBL/GenBank/DDBJ whole genome shotgun (WGS) entry which is preliminary data.</text>
</comment>
<dbReference type="Proteomes" id="UP000461880">
    <property type="component" value="Unassembled WGS sequence"/>
</dbReference>
<keyword evidence="1" id="KW-0472">Membrane</keyword>
<keyword evidence="1" id="KW-0812">Transmembrane</keyword>
<keyword evidence="3" id="KW-1185">Reference proteome</keyword>
<organism evidence="2 3">
    <name type="scientific">Stecheria intestinalis</name>
    <dbReference type="NCBI Taxonomy" id="2606630"/>
    <lineage>
        <taxon>Bacteria</taxon>
        <taxon>Bacillati</taxon>
        <taxon>Bacillota</taxon>
        <taxon>Erysipelotrichia</taxon>
        <taxon>Erysipelotrichales</taxon>
        <taxon>Erysipelotrichaceae</taxon>
        <taxon>Stecheria</taxon>
    </lineage>
</organism>
<evidence type="ECO:0000313" key="3">
    <source>
        <dbReference type="Proteomes" id="UP000461880"/>
    </source>
</evidence>
<dbReference type="AlphaFoldDB" id="A0A7X2NRR8"/>
<dbReference type="EMBL" id="VUMN01000009">
    <property type="protein sequence ID" value="MSS58314.1"/>
    <property type="molecule type" value="Genomic_DNA"/>
</dbReference>
<name>A0A7X2NRR8_9FIRM</name>
<keyword evidence="1" id="KW-1133">Transmembrane helix</keyword>
<evidence type="ECO:0000256" key="1">
    <source>
        <dbReference type="SAM" id="Phobius"/>
    </source>
</evidence>
<accession>A0A7X2NRR8</accession>
<feature type="transmembrane region" description="Helical" evidence="1">
    <location>
        <begin position="6"/>
        <end position="26"/>
    </location>
</feature>
<protein>
    <submittedName>
        <fullName evidence="2">Putative ABC transporter permease</fullName>
    </submittedName>
</protein>
<gene>
    <name evidence="2" type="ORF">FYJ51_05290</name>
</gene>
<feature type="transmembrane region" description="Helical" evidence="1">
    <location>
        <begin position="113"/>
        <end position="137"/>
    </location>
</feature>
<feature type="transmembrane region" description="Helical" evidence="1">
    <location>
        <begin position="149"/>
        <end position="167"/>
    </location>
</feature>
<feature type="transmembrane region" description="Helical" evidence="1">
    <location>
        <begin position="38"/>
        <end position="58"/>
    </location>
</feature>
<dbReference type="InterPro" id="IPR010540">
    <property type="entry name" value="CmpB_TMEM229"/>
</dbReference>
<sequence length="276" mass="31372">MLEIIYRGAVLFLIYAFGGWCGEVLYNAAVRGKIINCGMLNGPVCPIYGFGGLAVTYLTSQVPSGVQVPVWVVFLFGAAAGDLIELAGGMILEKAFHVKWWDYSHKPFNFRGYICLEFTVIWGFAAVLLIEVIQPLLSAVSFTRHSSTLGWVFLIIAYTGLLTDLYVTNRSAHALDQDLEHLDQIRKRLRSISDPMSQRLGRQALETTQRVQESRVQAELARAEFRDQRELEQKYAELRQKLYGGKGHGESRLVRVFPDMKHRHYGSLKDREKEER</sequence>